<name>A0A7D0ITV4_9RHAB</name>
<dbReference type="Proteomes" id="UP000676181">
    <property type="component" value="Segment"/>
</dbReference>
<organism evidence="1 2">
    <name type="scientific">Puchong virus</name>
    <dbReference type="NCBI Taxonomy" id="1272955"/>
    <lineage>
        <taxon>Viruses</taxon>
        <taxon>Riboviria</taxon>
        <taxon>Orthornavirae</taxon>
        <taxon>Negarnaviricota</taxon>
        <taxon>Haploviricotina</taxon>
        <taxon>Monjiviricetes</taxon>
        <taxon>Mononegavirales</taxon>
        <taxon>Rhabdoviridae</taxon>
        <taxon>Alpharhabdovirinae</taxon>
        <taxon>Ephemerovirus</taxon>
        <taxon>Ephemerovirus puchong</taxon>
    </lineage>
</organism>
<dbReference type="RefSeq" id="YP_010797928.1">
    <property type="nucleotide sequence ID" value="NC_076260.1"/>
</dbReference>
<dbReference type="EMBL" id="MH507505">
    <property type="protein sequence ID" value="QEA08641.1"/>
    <property type="molecule type" value="Genomic_RNA"/>
</dbReference>
<reference evidence="2" key="1">
    <citation type="journal article" date="2020" name="Vet. Res.">
        <title>Hayes Yard virus: a novel ephemerovirus isolated from a bull with severe clinical signs of bovine ephemeral fever is most closely related to Puchong virus.</title>
        <authorList>
            <person name="Blasdell K.R."/>
            <person name="Davis S.S."/>
            <person name="Voysey R."/>
            <person name="Bulach D.M."/>
            <person name="Middleton D."/>
            <person name="Williams S."/>
            <person name="Harmsen M.B."/>
            <person name="Weir R.P."/>
            <person name="Crameri S."/>
            <person name="Walsh S.J."/>
            <person name="Peck G.R."/>
            <person name="Tesh R.B."/>
            <person name="Boyle D.B."/>
            <person name="Melville L.F."/>
            <person name="Walker P.J."/>
        </authorList>
    </citation>
    <scope>NUCLEOTIDE SEQUENCE [LARGE SCALE GENOMIC DNA]</scope>
</reference>
<proteinExistence type="predicted"/>
<keyword evidence="2" id="KW-1185">Reference proteome</keyword>
<evidence type="ECO:0000313" key="1">
    <source>
        <dbReference type="EMBL" id="QEA08641.1"/>
    </source>
</evidence>
<evidence type="ECO:0000313" key="2">
    <source>
        <dbReference type="Proteomes" id="UP000676181"/>
    </source>
</evidence>
<protein>
    <submittedName>
        <fullName evidence="1">Phosphoprotein</fullName>
    </submittedName>
</protein>
<dbReference type="KEGG" id="vg:80535934"/>
<accession>A0A7D0ITV4</accession>
<dbReference type="GeneID" id="80535934"/>
<sequence length="272" mass="30473">MEPFRTNGFATNYNLEKLKDNLQDDSLNEDEETIFMKPNNGGEERISNPITGIPDEVFLLNRELSIEEFETGGSGNWEEDVLKIVELAETPVIPLVEEVSCDTGYNRSRSKSQSSQESSTCITGLGVHDIQKVSHALRLFGLKEGMDYTFEGDEDGYVTLKKISRTAKDSEGKREIDHQIGEGRVKGEGNTTFNQIMGSLKSGIRIKKKIGKGFVKINSDNFPMTHHEVYAWSVNQRVEFQSAEESIQCLFKKAKQLKGLSKGLDLSNIVIL</sequence>